<dbReference type="RefSeq" id="WP_088527959.1">
    <property type="nucleotide sequence ID" value="NZ_NGUO01000013.1"/>
</dbReference>
<gene>
    <name evidence="1" type="ORF">CBI30_08945</name>
</gene>
<dbReference type="OrthoDB" id="9130536at2"/>
<reference evidence="1 2" key="1">
    <citation type="submission" date="2017-05" db="EMBL/GenBank/DDBJ databases">
        <title>Polynucleobacter sp. MWH-K35W1 isolated from the permanently anoxic monimolimnion of a meromictic lake.</title>
        <authorList>
            <person name="Hahn M.W."/>
        </authorList>
    </citation>
    <scope>NUCLEOTIDE SEQUENCE [LARGE SCALE GENOMIC DNA]</scope>
    <source>
        <strain evidence="1 2">MWH-K35W1</strain>
    </source>
</reference>
<comment type="caution">
    <text evidence="1">The sequence shown here is derived from an EMBL/GenBank/DDBJ whole genome shotgun (WGS) entry which is preliminary data.</text>
</comment>
<evidence type="ECO:0000313" key="2">
    <source>
        <dbReference type="Proteomes" id="UP000198104"/>
    </source>
</evidence>
<dbReference type="EMBL" id="NGUO01000013">
    <property type="protein sequence ID" value="OWS70589.1"/>
    <property type="molecule type" value="Genomic_DNA"/>
</dbReference>
<keyword evidence="2" id="KW-1185">Reference proteome</keyword>
<sequence>MQYQIIPLEIGSIVDREIFQNGDMEIKCGLVWKLGSVVTNYKPSFIKNYDPDIGICIADIKGANISETYNGEKVIYFSQTVPEAMEEELTDIFYGISRKFSGPYQNIFQDLEWELIRSESFIFGQLDIKEIKDPYLSYK</sequence>
<organism evidence="1 2">
    <name type="scientific">Polynucleobacter aenigmaticus</name>
    <dbReference type="NCBI Taxonomy" id="1743164"/>
    <lineage>
        <taxon>Bacteria</taxon>
        <taxon>Pseudomonadati</taxon>
        <taxon>Pseudomonadota</taxon>
        <taxon>Betaproteobacteria</taxon>
        <taxon>Burkholderiales</taxon>
        <taxon>Burkholderiaceae</taxon>
        <taxon>Polynucleobacter</taxon>
    </lineage>
</organism>
<evidence type="ECO:0000313" key="1">
    <source>
        <dbReference type="EMBL" id="OWS70589.1"/>
    </source>
</evidence>
<accession>A0A254PVK4</accession>
<name>A0A254PVK4_9BURK</name>
<dbReference type="AlphaFoldDB" id="A0A254PVK4"/>
<protein>
    <submittedName>
        <fullName evidence="1">Uncharacterized protein</fullName>
    </submittedName>
</protein>
<dbReference type="Proteomes" id="UP000198104">
    <property type="component" value="Unassembled WGS sequence"/>
</dbReference>
<proteinExistence type="predicted"/>